<evidence type="ECO:0000313" key="2">
    <source>
        <dbReference type="Proteomes" id="UP000676386"/>
    </source>
</evidence>
<accession>A0ABS5J032</accession>
<dbReference type="RefSeq" id="WP_211972891.1">
    <property type="nucleotide sequence ID" value="NZ_CBFHAM010000019.1"/>
</dbReference>
<gene>
    <name evidence="1" type="ORF">KE626_10700</name>
</gene>
<dbReference type="Proteomes" id="UP000676386">
    <property type="component" value="Unassembled WGS sequence"/>
</dbReference>
<evidence type="ECO:0000313" key="1">
    <source>
        <dbReference type="EMBL" id="MBS0027777.1"/>
    </source>
</evidence>
<keyword evidence="2" id="KW-1185">Reference proteome</keyword>
<proteinExistence type="predicted"/>
<comment type="caution">
    <text evidence="1">The sequence shown here is derived from an EMBL/GenBank/DDBJ whole genome shotgun (WGS) entry which is preliminary data.</text>
</comment>
<sequence>MTETVALITAARRYCKEHYAYWANRYVNERTGQDFPEYTYSDSDYNLFPRYHALAAILGEIEIYTDQTYPSLAACREALIHIGNEAASSFTESEDNAIEKAAIRDERDKFIGFIQTITPEALAQVAPLPYRRRLNENEKEVVKQQLLERWNYDNEYWDPVVEKSPGEVIFLPKNELTADDYQSIADFLDQHAATHLLEVTEEEIYTAIAHSEFHLNSHETMYCDADFNWLIYTSHEATITFAGDLLLIFIKQHFKEREALFNQWPAH</sequence>
<reference evidence="1 2" key="1">
    <citation type="submission" date="2021-04" db="EMBL/GenBank/DDBJ databases">
        <title>Chitinophaga sp. nov., isolated from the rhizosphere soil.</title>
        <authorList>
            <person name="He S."/>
        </authorList>
    </citation>
    <scope>NUCLEOTIDE SEQUENCE [LARGE SCALE GENOMIC DNA]</scope>
    <source>
        <strain evidence="1 2">2R12</strain>
    </source>
</reference>
<name>A0ABS5J032_9BACT</name>
<protein>
    <submittedName>
        <fullName evidence="1">Uncharacterized protein</fullName>
    </submittedName>
</protein>
<organism evidence="1 2">
    <name type="scientific">Chitinophaga hostae</name>
    <dbReference type="NCBI Taxonomy" id="2831022"/>
    <lineage>
        <taxon>Bacteria</taxon>
        <taxon>Pseudomonadati</taxon>
        <taxon>Bacteroidota</taxon>
        <taxon>Chitinophagia</taxon>
        <taxon>Chitinophagales</taxon>
        <taxon>Chitinophagaceae</taxon>
        <taxon>Chitinophaga</taxon>
    </lineage>
</organism>
<dbReference type="EMBL" id="JAGTXB010000004">
    <property type="protein sequence ID" value="MBS0027777.1"/>
    <property type="molecule type" value="Genomic_DNA"/>
</dbReference>